<dbReference type="PANTHER" id="PTHR13887:SF41">
    <property type="entry name" value="THIOREDOXIN SUPERFAMILY PROTEIN"/>
    <property type="match status" value="1"/>
</dbReference>
<reference evidence="2" key="1">
    <citation type="submission" date="2022-10" db="EMBL/GenBank/DDBJ databases">
        <title>Catenovulum adriacola sp. nov. isolated in the Harbour of Susak.</title>
        <authorList>
            <person name="Schoch T."/>
            <person name="Reich S.J."/>
            <person name="Stoeferle S."/>
            <person name="Flaiz M."/>
            <person name="Kazda M."/>
            <person name="Riedel C.U."/>
            <person name="Duerre P."/>
        </authorList>
    </citation>
    <scope>NUCLEOTIDE SEQUENCE</scope>
    <source>
        <strain evidence="2">TS8</strain>
    </source>
</reference>
<name>A0ABY7AQW8_9ALTE</name>
<dbReference type="EMBL" id="CP109965">
    <property type="protein sequence ID" value="WAJ71526.1"/>
    <property type="molecule type" value="Genomic_DNA"/>
</dbReference>
<accession>A0ABY7AQW8</accession>
<feature type="domain" description="DSBA-like thioredoxin" evidence="1">
    <location>
        <begin position="6"/>
        <end position="207"/>
    </location>
</feature>
<dbReference type="RefSeq" id="WP_268076072.1">
    <property type="nucleotide sequence ID" value="NZ_CP109965.1"/>
</dbReference>
<protein>
    <submittedName>
        <fullName evidence="2">DsbA family oxidoreductase</fullName>
    </submittedName>
</protein>
<evidence type="ECO:0000313" key="3">
    <source>
        <dbReference type="Proteomes" id="UP001163726"/>
    </source>
</evidence>
<dbReference type="InterPro" id="IPR001853">
    <property type="entry name" value="DSBA-like_thioredoxin_dom"/>
</dbReference>
<keyword evidence="3" id="KW-1185">Reference proteome</keyword>
<dbReference type="PANTHER" id="PTHR13887">
    <property type="entry name" value="GLUTATHIONE S-TRANSFERASE KAPPA"/>
    <property type="match status" value="1"/>
</dbReference>
<gene>
    <name evidence="2" type="ORF">OLW01_06945</name>
</gene>
<dbReference type="CDD" id="cd03024">
    <property type="entry name" value="DsbA_FrnE"/>
    <property type="match status" value="1"/>
</dbReference>
<dbReference type="Pfam" id="PF01323">
    <property type="entry name" value="DSBA"/>
    <property type="match status" value="1"/>
</dbReference>
<dbReference type="SUPFAM" id="SSF52833">
    <property type="entry name" value="Thioredoxin-like"/>
    <property type="match status" value="1"/>
</dbReference>
<dbReference type="InterPro" id="IPR036249">
    <property type="entry name" value="Thioredoxin-like_sf"/>
</dbReference>
<dbReference type="Gene3D" id="3.40.30.10">
    <property type="entry name" value="Glutaredoxin"/>
    <property type="match status" value="1"/>
</dbReference>
<sequence>MKSIDIEIASDVMCPWCIIGYQNLAAALDELSNEITANISWLPFELNPNMPIEGQAFDEHIQQKYGLTKAQSLENRARIEEMGENAGFKFNFEGERIMINTFDCHRLLAWAKTENKQNDLSLAFFKAHFQKGIYLNHTDALLDIVERVGLNREKANEVLTSNAYADEVKAQIEQLKALGVNSVPTFIINQKYGITGGQPKQAFIDNLQKIVAEPTPQ</sequence>
<organism evidence="2 3">
    <name type="scientific">Catenovulum adriaticum</name>
    <dbReference type="NCBI Taxonomy" id="2984846"/>
    <lineage>
        <taxon>Bacteria</taxon>
        <taxon>Pseudomonadati</taxon>
        <taxon>Pseudomonadota</taxon>
        <taxon>Gammaproteobacteria</taxon>
        <taxon>Alteromonadales</taxon>
        <taxon>Alteromonadaceae</taxon>
        <taxon>Catenovulum</taxon>
    </lineage>
</organism>
<evidence type="ECO:0000313" key="2">
    <source>
        <dbReference type="EMBL" id="WAJ71526.1"/>
    </source>
</evidence>
<dbReference type="Proteomes" id="UP001163726">
    <property type="component" value="Chromosome"/>
</dbReference>
<proteinExistence type="predicted"/>
<evidence type="ECO:0000259" key="1">
    <source>
        <dbReference type="Pfam" id="PF01323"/>
    </source>
</evidence>